<accession>A0ABS2H8C1</accession>
<proteinExistence type="predicted"/>
<reference evidence="1 2" key="1">
    <citation type="submission" date="2021-01" db="EMBL/GenBank/DDBJ databases">
        <title>Paenibacillus sp.nov. isolated from the rhizosphere soil of tomato plant.</title>
        <authorList>
            <person name="Thin K.K."/>
            <person name="Zhang X."/>
            <person name="He S."/>
        </authorList>
    </citation>
    <scope>NUCLEOTIDE SEQUENCE [LARGE SCALE GENOMIC DNA]</scope>
    <source>
        <strain evidence="1 2">DXFW5</strain>
    </source>
</reference>
<organism evidence="1 2">
    <name type="scientific">Paenibacillus rhizolycopersici</name>
    <dbReference type="NCBI Taxonomy" id="2780073"/>
    <lineage>
        <taxon>Bacteria</taxon>
        <taxon>Bacillati</taxon>
        <taxon>Bacillota</taxon>
        <taxon>Bacilli</taxon>
        <taxon>Bacillales</taxon>
        <taxon>Paenibacillaceae</taxon>
        <taxon>Paenibacillus</taxon>
    </lineage>
</organism>
<evidence type="ECO:0000313" key="1">
    <source>
        <dbReference type="EMBL" id="MBM6995994.1"/>
    </source>
</evidence>
<dbReference type="Proteomes" id="UP001516620">
    <property type="component" value="Unassembled WGS sequence"/>
</dbReference>
<comment type="caution">
    <text evidence="1">The sequence shown here is derived from an EMBL/GenBank/DDBJ whole genome shotgun (WGS) entry which is preliminary data.</text>
</comment>
<evidence type="ECO:0008006" key="3">
    <source>
        <dbReference type="Google" id="ProtNLM"/>
    </source>
</evidence>
<evidence type="ECO:0000313" key="2">
    <source>
        <dbReference type="Proteomes" id="UP001516620"/>
    </source>
</evidence>
<dbReference type="RefSeq" id="WP_193417406.1">
    <property type="nucleotide sequence ID" value="NZ_JADCNN020000007.1"/>
</dbReference>
<name>A0ABS2H8C1_9BACL</name>
<sequence>MKFTEVNINDLERDEKERLFKLSILEVYSLSLNNIKEITGYITLTLGMLIITSEYFNSDSNNSKETKLTEEALITLNNLHDIFFAESEMFFKNSIERCYISYYQAYEVYVSNLMKIVFWFFPEFFNDKSNIDIKDIFNSDSILTVRNKLIDQKVKDTIQTNNISQLIKKFKDLFGVEIKIAKENLDYLIVASNTRNLLIHNNGIVNNIYIQNLNSSRISSSYHNGDKVIISEKDLRDCNKFFNKIVEETNSSMVSQMEQIIKYSNSKL</sequence>
<gene>
    <name evidence="1" type="ORF">IM700_010085</name>
</gene>
<dbReference type="EMBL" id="JADCNN020000007">
    <property type="protein sequence ID" value="MBM6995994.1"/>
    <property type="molecule type" value="Genomic_DNA"/>
</dbReference>
<protein>
    <recommendedName>
        <fullName evidence="3">Cthe-2314-like HEPN domain-containing protein</fullName>
    </recommendedName>
</protein>
<keyword evidence="2" id="KW-1185">Reference proteome</keyword>